<sequence length="286" mass="32855">MEWQKAKKFVVVLLVILNACLAVLNYQQNRESAMTASQEKAIFEVLSKNGITMYTDLITETEPMSRLECMVPTYTKEDLERAFFDGEKTTVVPSQTTTVYRTSSSELTVEGARGTLTFPQVAKEKGELSRGDALKKAEEYMDGKEKIFGEFVSYDLLETEEGYCVVFYEKYDDTIVFSNYFRVFVSQAGIYQVQFVYCPVVGYNGEKKDIFYADEALLTFMRELRKNQPEGAVTVNRMELGYDLSDKESQTKEGMLYAVPCYRIYLMEQAEPYIINAYTCKLINEE</sequence>
<proteinExistence type="predicted"/>
<evidence type="ECO:0000313" key="3">
    <source>
        <dbReference type="Proteomes" id="UP000183975"/>
    </source>
</evidence>
<gene>
    <name evidence="2" type="ORF">SAMN02745138_00160</name>
</gene>
<organism evidence="2 3">
    <name type="scientific">Anaerotignum lactatifermentans DSM 14214</name>
    <dbReference type="NCBI Taxonomy" id="1121323"/>
    <lineage>
        <taxon>Bacteria</taxon>
        <taxon>Bacillati</taxon>
        <taxon>Bacillota</taxon>
        <taxon>Clostridia</taxon>
        <taxon>Lachnospirales</taxon>
        <taxon>Anaerotignaceae</taxon>
        <taxon>Anaerotignum</taxon>
    </lineage>
</organism>
<protein>
    <submittedName>
        <fullName evidence="2">YycH protein</fullName>
    </submittedName>
</protein>
<dbReference type="Proteomes" id="UP000183975">
    <property type="component" value="Unassembled WGS sequence"/>
</dbReference>
<evidence type="ECO:0000259" key="1">
    <source>
        <dbReference type="Pfam" id="PF09648"/>
    </source>
</evidence>
<feature type="domain" description="Regulatory protein YycH-like" evidence="1">
    <location>
        <begin position="33"/>
        <end position="278"/>
    </location>
</feature>
<dbReference type="RefSeq" id="WP_072848037.1">
    <property type="nucleotide sequence ID" value="NZ_FRAH01000003.1"/>
</dbReference>
<reference evidence="2 3" key="1">
    <citation type="submission" date="2016-11" db="EMBL/GenBank/DDBJ databases">
        <authorList>
            <person name="Jaros S."/>
            <person name="Januszkiewicz K."/>
            <person name="Wedrychowicz H."/>
        </authorList>
    </citation>
    <scope>NUCLEOTIDE SEQUENCE [LARGE SCALE GENOMIC DNA]</scope>
    <source>
        <strain evidence="2 3">DSM 14214</strain>
    </source>
</reference>
<dbReference type="OrthoDB" id="2055122at2"/>
<dbReference type="EMBL" id="FRAH01000003">
    <property type="protein sequence ID" value="SHJ58259.1"/>
    <property type="molecule type" value="Genomic_DNA"/>
</dbReference>
<accession>A0A1M6KH51</accession>
<evidence type="ECO:0000313" key="2">
    <source>
        <dbReference type="EMBL" id="SHJ58259.1"/>
    </source>
</evidence>
<dbReference type="Pfam" id="PF09648">
    <property type="entry name" value="YycI"/>
    <property type="match status" value="1"/>
</dbReference>
<dbReference type="AlphaFoldDB" id="A0A1M6KH51"/>
<keyword evidence="3" id="KW-1185">Reference proteome</keyword>
<dbReference type="InterPro" id="IPR018604">
    <property type="entry name" value="YycI-like"/>
</dbReference>
<dbReference type="GO" id="GO:0016020">
    <property type="term" value="C:membrane"/>
    <property type="evidence" value="ECO:0007669"/>
    <property type="project" value="InterPro"/>
</dbReference>
<name>A0A1M6KH51_9FIRM</name>